<dbReference type="GO" id="GO:0006000">
    <property type="term" value="P:fructose metabolic process"/>
    <property type="evidence" value="ECO:0007669"/>
    <property type="project" value="TreeGrafter"/>
</dbReference>
<evidence type="ECO:0000256" key="7">
    <source>
        <dbReference type="ARBA" id="ARBA00022801"/>
    </source>
</evidence>
<dbReference type="EC" id="3.1.3.11" evidence="5"/>
<evidence type="ECO:0000256" key="3">
    <source>
        <dbReference type="ARBA" id="ARBA00010941"/>
    </source>
</evidence>
<feature type="domain" description="Fructose-1-6-bisphosphatase class I N-terminal" evidence="14">
    <location>
        <begin position="95"/>
        <end position="307"/>
    </location>
</feature>
<comment type="subunit">
    <text evidence="4">Homotetramer.</text>
</comment>
<feature type="domain" description="Fructose-1-6-bisphosphatase class 1 C-terminal" evidence="15">
    <location>
        <begin position="312"/>
        <end position="442"/>
    </location>
</feature>
<evidence type="ECO:0000256" key="10">
    <source>
        <dbReference type="ARBA" id="ARBA00024331"/>
    </source>
</evidence>
<evidence type="ECO:0000259" key="14">
    <source>
        <dbReference type="Pfam" id="PF00316"/>
    </source>
</evidence>
<protein>
    <recommendedName>
        <fullName evidence="5">fructose-bisphosphatase</fullName>
        <ecNumber evidence="5">3.1.3.11</ecNumber>
    </recommendedName>
    <alternativeName>
        <fullName evidence="11">D-fructose-1,6-bisphosphate 1-phosphohydrolase</fullName>
    </alternativeName>
</protein>
<dbReference type="PIRSF" id="PIRSF500210">
    <property type="entry name" value="FBPtase"/>
    <property type="match status" value="1"/>
</dbReference>
<dbReference type="HAMAP" id="MF_01855">
    <property type="entry name" value="FBPase_class1"/>
    <property type="match status" value="1"/>
</dbReference>
<evidence type="ECO:0000256" key="12">
    <source>
        <dbReference type="RuleBase" id="RU000508"/>
    </source>
</evidence>
<evidence type="ECO:0000256" key="8">
    <source>
        <dbReference type="ARBA" id="ARBA00022842"/>
    </source>
</evidence>
<feature type="chain" id="PRO_5030934616" description="fructose-bisphosphatase" evidence="13">
    <location>
        <begin position="34"/>
        <end position="495"/>
    </location>
</feature>
<comment type="catalytic activity">
    <reaction evidence="1">
        <text>beta-D-fructose 1,6-bisphosphate + H2O = beta-D-fructose 6-phosphate + phosphate</text>
        <dbReference type="Rhea" id="RHEA:11064"/>
        <dbReference type="ChEBI" id="CHEBI:15377"/>
        <dbReference type="ChEBI" id="CHEBI:32966"/>
        <dbReference type="ChEBI" id="CHEBI:43474"/>
        <dbReference type="ChEBI" id="CHEBI:57634"/>
        <dbReference type="EC" id="3.1.3.11"/>
    </reaction>
</comment>
<name>A0A7S4ABP3_9STRA</name>
<dbReference type="AlphaFoldDB" id="A0A7S4ABP3"/>
<dbReference type="GO" id="GO:0042132">
    <property type="term" value="F:fructose 1,6-bisphosphate 1-phosphatase activity"/>
    <property type="evidence" value="ECO:0007669"/>
    <property type="project" value="UniProtKB-EC"/>
</dbReference>
<dbReference type="SUPFAM" id="SSF56655">
    <property type="entry name" value="Carbohydrate phosphatase"/>
    <property type="match status" value="1"/>
</dbReference>
<keyword evidence="9 12" id="KW-0119">Carbohydrate metabolism</keyword>
<organism evidence="16">
    <name type="scientific">Pseudo-nitzschia australis</name>
    <dbReference type="NCBI Taxonomy" id="44445"/>
    <lineage>
        <taxon>Eukaryota</taxon>
        <taxon>Sar</taxon>
        <taxon>Stramenopiles</taxon>
        <taxon>Ochrophyta</taxon>
        <taxon>Bacillariophyta</taxon>
        <taxon>Bacillariophyceae</taxon>
        <taxon>Bacillariophycidae</taxon>
        <taxon>Bacillariales</taxon>
        <taxon>Bacillariaceae</taxon>
        <taxon>Pseudo-nitzschia</taxon>
    </lineage>
</organism>
<evidence type="ECO:0000256" key="2">
    <source>
        <dbReference type="ARBA" id="ARBA00001946"/>
    </source>
</evidence>
<keyword evidence="8" id="KW-0460">Magnesium</keyword>
<dbReference type="GO" id="GO:0006002">
    <property type="term" value="P:fructose 6-phosphate metabolic process"/>
    <property type="evidence" value="ECO:0007669"/>
    <property type="project" value="TreeGrafter"/>
</dbReference>
<comment type="similarity">
    <text evidence="3 12">Belongs to the FBPase class 1 family.</text>
</comment>
<feature type="signal peptide" evidence="13">
    <location>
        <begin position="1"/>
        <end position="33"/>
    </location>
</feature>
<dbReference type="PANTHER" id="PTHR11556:SF1">
    <property type="entry name" value="FRUCTOSE-BISPHOSPHATASE"/>
    <property type="match status" value="1"/>
</dbReference>
<dbReference type="InterPro" id="IPR033391">
    <property type="entry name" value="FBPase_N"/>
</dbReference>
<dbReference type="GO" id="GO:0005986">
    <property type="term" value="P:sucrose biosynthetic process"/>
    <property type="evidence" value="ECO:0007669"/>
    <property type="project" value="TreeGrafter"/>
</dbReference>
<keyword evidence="6" id="KW-0479">Metal-binding</keyword>
<evidence type="ECO:0000256" key="11">
    <source>
        <dbReference type="ARBA" id="ARBA00032973"/>
    </source>
</evidence>
<evidence type="ECO:0000259" key="15">
    <source>
        <dbReference type="Pfam" id="PF18913"/>
    </source>
</evidence>
<dbReference type="GO" id="GO:0030388">
    <property type="term" value="P:fructose 1,6-bisphosphate metabolic process"/>
    <property type="evidence" value="ECO:0007669"/>
    <property type="project" value="TreeGrafter"/>
</dbReference>
<comment type="cofactor">
    <cofactor evidence="2">
        <name>Mg(2+)</name>
        <dbReference type="ChEBI" id="CHEBI:18420"/>
    </cofactor>
</comment>
<dbReference type="Gene3D" id="3.30.540.10">
    <property type="entry name" value="Fructose-1,6-Bisphosphatase, subunit A, domain 1"/>
    <property type="match status" value="1"/>
</dbReference>
<dbReference type="InterPro" id="IPR020548">
    <property type="entry name" value="Fructose_bisphosphatase_AS"/>
</dbReference>
<evidence type="ECO:0000256" key="4">
    <source>
        <dbReference type="ARBA" id="ARBA00011881"/>
    </source>
</evidence>
<dbReference type="GO" id="GO:0005829">
    <property type="term" value="C:cytosol"/>
    <property type="evidence" value="ECO:0007669"/>
    <property type="project" value="TreeGrafter"/>
</dbReference>
<dbReference type="InterPro" id="IPR000146">
    <property type="entry name" value="FBPase_class-1"/>
</dbReference>
<dbReference type="EMBL" id="HBIX01003864">
    <property type="protein sequence ID" value="CAE0710275.1"/>
    <property type="molecule type" value="Transcribed_RNA"/>
</dbReference>
<evidence type="ECO:0000256" key="1">
    <source>
        <dbReference type="ARBA" id="ARBA00001273"/>
    </source>
</evidence>
<dbReference type="PROSITE" id="PS00124">
    <property type="entry name" value="FBPASE"/>
    <property type="match status" value="1"/>
</dbReference>
<dbReference type="InterPro" id="IPR044015">
    <property type="entry name" value="FBPase_C_dom"/>
</dbReference>
<evidence type="ECO:0000256" key="9">
    <source>
        <dbReference type="ARBA" id="ARBA00023277"/>
    </source>
</evidence>
<dbReference type="FunFam" id="3.40.190.80:FF:000001">
    <property type="entry name" value="Fructose-1,6-bisphosphatase class 1"/>
    <property type="match status" value="1"/>
</dbReference>
<evidence type="ECO:0000256" key="13">
    <source>
        <dbReference type="SAM" id="SignalP"/>
    </source>
</evidence>
<dbReference type="Gene3D" id="3.40.190.80">
    <property type="match status" value="1"/>
</dbReference>
<comment type="pathway">
    <text evidence="10">Carbohydrate biosynthesis.</text>
</comment>
<evidence type="ECO:0000313" key="16">
    <source>
        <dbReference type="EMBL" id="CAE0710275.1"/>
    </source>
</evidence>
<proteinExistence type="inferred from homology"/>
<keyword evidence="13" id="KW-0732">Signal</keyword>
<dbReference type="Pfam" id="PF18913">
    <property type="entry name" value="FBPase_C"/>
    <property type="match status" value="1"/>
</dbReference>
<dbReference type="CDD" id="cd00354">
    <property type="entry name" value="FBPase"/>
    <property type="match status" value="1"/>
</dbReference>
<sequence length="495" mass="54157">MHWIPKMGLIGSVGLKLVSVLLLSGGFPLGLDAFSPPSVVVDSRNHGGSIKQYWHSDDLNVLEATNGSSDDSFELPSPRWNCPVHEDVCVETGVTLSRYMKEMVRANPDLEEIESIFTSLQVACKTLSNLVKTSAISGLTGLEDGGGSINVQGEEQKKLDVIANDVLKRALRWSGQLSTLASEEEDKPVNIMGDAIFSADILIENSGRYVAVFDPLDGSSNVDAGIPVGTIFGIFDSAECSVEDMDFNEGIDNAEERCLQDTLQPGTNLVAAGYCLYSSATSFVFTLGSGVYGFTLDESIGEFILTHADIKIPTRGKIYSFNEANRWDWDSPLQKYVTDIQKGLGDMKSRYSSRYIGSMVGDVHRTLQYGGIFGYPADKRNPDGKLRLLYEAAPMAFILEQAGGLALTGKNRIMDIPPTSVHQRVPCILGSREDVLEMRRYYVESDDPELIARCKKRLVGSRALEENEVDESSFLGIHNTDENKNATTVEFGAAQ</sequence>
<dbReference type="GO" id="GO:0006094">
    <property type="term" value="P:gluconeogenesis"/>
    <property type="evidence" value="ECO:0007669"/>
    <property type="project" value="TreeGrafter"/>
</dbReference>
<dbReference type="InterPro" id="IPR028343">
    <property type="entry name" value="FBPtase"/>
</dbReference>
<dbReference type="PIRSF" id="PIRSF000904">
    <property type="entry name" value="FBPtase_SBPase"/>
    <property type="match status" value="1"/>
</dbReference>
<dbReference type="GO" id="GO:0046872">
    <property type="term" value="F:metal ion binding"/>
    <property type="evidence" value="ECO:0007669"/>
    <property type="project" value="UniProtKB-KW"/>
</dbReference>
<keyword evidence="7 12" id="KW-0378">Hydrolase</keyword>
<accession>A0A7S4ABP3</accession>
<gene>
    <name evidence="16" type="ORF">PAUS00366_LOCUS3002</name>
</gene>
<evidence type="ECO:0000256" key="6">
    <source>
        <dbReference type="ARBA" id="ARBA00022723"/>
    </source>
</evidence>
<reference evidence="16" key="1">
    <citation type="submission" date="2021-01" db="EMBL/GenBank/DDBJ databases">
        <authorList>
            <person name="Corre E."/>
            <person name="Pelletier E."/>
            <person name="Niang G."/>
            <person name="Scheremetjew M."/>
            <person name="Finn R."/>
            <person name="Kale V."/>
            <person name="Holt S."/>
            <person name="Cochrane G."/>
            <person name="Meng A."/>
            <person name="Brown T."/>
            <person name="Cohen L."/>
        </authorList>
    </citation>
    <scope>NUCLEOTIDE SEQUENCE</scope>
    <source>
        <strain evidence="16">10249 10 AB</strain>
    </source>
</reference>
<dbReference type="Pfam" id="PF00316">
    <property type="entry name" value="FBPase"/>
    <property type="match status" value="1"/>
</dbReference>
<dbReference type="PRINTS" id="PR00115">
    <property type="entry name" value="F16BPHPHTASE"/>
</dbReference>
<evidence type="ECO:0000256" key="5">
    <source>
        <dbReference type="ARBA" id="ARBA00013093"/>
    </source>
</evidence>
<dbReference type="PANTHER" id="PTHR11556">
    <property type="entry name" value="FRUCTOSE-1,6-BISPHOSPHATASE-RELATED"/>
    <property type="match status" value="1"/>
</dbReference>